<feature type="compositionally biased region" description="Gly residues" evidence="1">
    <location>
        <begin position="489"/>
        <end position="512"/>
    </location>
</feature>
<feature type="region of interest" description="Disordered" evidence="1">
    <location>
        <begin position="314"/>
        <end position="366"/>
    </location>
</feature>
<feature type="domain" description="Cyclin N-terminal" evidence="2">
    <location>
        <begin position="667"/>
        <end position="755"/>
    </location>
</feature>
<sequence length="927" mass="96143">MIESQENLNRRSAGHAKTEQPAKAKVTAQQAAPPTPTHLQVPPPLQSAFLNTYSSNASPSRVLREREWSAERERGRERGTNLAVPPSPLPMTSGASHAEGTLLSGTSPLHSPVSMFSRNTQAQTPTGAGDTVAGRGQRDGERGEFEKPEAEWKGDGGGLQQQQQQPPPPAVGPPGDGDGWGIDLGLALGFLTAVPTEIVKRQKGERGSGGVSGSLGDEGAERRQGGGAAGKSKERRRSGGCASADAADPDGDVGAEKERIHLSKVAVENRATPLDASDSPSLLLRAGVLHGRIFLTAGKASRYVCTTIPFSAGRGESVAGSSDEEEEDEYGGGRGVNEGRGRSGSLGGTRRGSVGRGRGRGGWRAEWGSTGRGCGGWFRKLIVQACGGPCGFAELGGAGGVRERSKQKLQGGEGTRRSTTGGGERGGGSPTAAGLGGGAKAASHSHSAISGGTLAHGGLGAGGEDAAAGRDWDSAEADGGANGLSPEGGNRGPRGTGVGVSGNSPRGGGGKMSSGMVHRIGGEFLLLGSGGQRGGRGGLSSNVAVGIPSYFNVRTRRTETAQHMRGGAGGKERRGVSYSDLLGPSEYKYDPYYLDDPTLKQGRHQSLMRFSSYHISILPFVKPRRLKEELNDRFRQTHPWLDRSITLSKLRNLKSDVFAVVDVFPDKIDACTAACAWVYFERLVLKKCVTKTNRKLLAGACLFLSYKFNQAPKDFPFALQHISEALQSQDVTEDLSPSDLAAAEFRVYALLDFSLQLDRWDVTPHILSYLESKDSSFEQYYGMTEEQFDQTTAQASNPLSLPQASQQAPPAPTPNQGAAAPGSSTAGGPGPGSSAGALPAEPSTATVLPQLASASFTAPPNSASNAAATGSATASAAGGAGGNNRMLQVIAHVCEGWGVEPAPHHGPHAMGLHVHGTSAVGQPGKIT</sequence>
<feature type="compositionally biased region" description="Polar residues" evidence="1">
    <location>
        <begin position="103"/>
        <end position="126"/>
    </location>
</feature>
<feature type="region of interest" description="Disordered" evidence="1">
    <location>
        <begin position="396"/>
        <end position="515"/>
    </location>
</feature>
<organism evidence="3">
    <name type="scientific">Chromera velia CCMP2878</name>
    <dbReference type="NCBI Taxonomy" id="1169474"/>
    <lineage>
        <taxon>Eukaryota</taxon>
        <taxon>Sar</taxon>
        <taxon>Alveolata</taxon>
        <taxon>Colpodellida</taxon>
        <taxon>Chromeraceae</taxon>
        <taxon>Chromera</taxon>
    </lineage>
</organism>
<dbReference type="Pfam" id="PF00134">
    <property type="entry name" value="Cyclin_N"/>
    <property type="match status" value="1"/>
</dbReference>
<feature type="compositionally biased region" description="Gly residues" evidence="1">
    <location>
        <begin position="332"/>
        <end position="362"/>
    </location>
</feature>
<evidence type="ECO:0000313" key="3">
    <source>
        <dbReference type="EMBL" id="CEM45536.1"/>
    </source>
</evidence>
<feature type="region of interest" description="Disordered" evidence="1">
    <location>
        <begin position="1"/>
        <end position="183"/>
    </location>
</feature>
<feature type="compositionally biased region" description="Gly residues" evidence="1">
    <location>
        <begin position="454"/>
        <end position="463"/>
    </location>
</feature>
<protein>
    <recommendedName>
        <fullName evidence="2">Cyclin N-terminal domain-containing protein</fullName>
    </recommendedName>
</protein>
<dbReference type="AlphaFoldDB" id="A0A0G4HMW8"/>
<feature type="compositionally biased region" description="Gly residues" evidence="1">
    <location>
        <begin position="420"/>
        <end position="439"/>
    </location>
</feature>
<feature type="region of interest" description="Disordered" evidence="1">
    <location>
        <begin position="789"/>
        <end position="841"/>
    </location>
</feature>
<dbReference type="VEuPathDB" id="CryptoDB:Cvel_29297"/>
<reference evidence="3" key="1">
    <citation type="submission" date="2014-11" db="EMBL/GenBank/DDBJ databases">
        <authorList>
            <person name="Otto D Thomas"/>
            <person name="Naeem Raeece"/>
        </authorList>
    </citation>
    <scope>NUCLEOTIDE SEQUENCE</scope>
</reference>
<proteinExistence type="predicted"/>
<evidence type="ECO:0000256" key="1">
    <source>
        <dbReference type="SAM" id="MobiDB-lite"/>
    </source>
</evidence>
<feature type="compositionally biased region" description="Pro residues" evidence="1">
    <location>
        <begin position="33"/>
        <end position="45"/>
    </location>
</feature>
<dbReference type="EMBL" id="CDMZ01003212">
    <property type="protein sequence ID" value="CEM45536.1"/>
    <property type="molecule type" value="Genomic_DNA"/>
</dbReference>
<feature type="compositionally biased region" description="Polar residues" evidence="1">
    <location>
        <begin position="789"/>
        <end position="800"/>
    </location>
</feature>
<dbReference type="InterPro" id="IPR006671">
    <property type="entry name" value="Cyclin_N"/>
</dbReference>
<dbReference type="Gene3D" id="1.10.472.10">
    <property type="entry name" value="Cyclin-like"/>
    <property type="match status" value="1"/>
</dbReference>
<dbReference type="CDD" id="cd20556">
    <property type="entry name" value="CYCLIN_CABLES"/>
    <property type="match status" value="1"/>
</dbReference>
<evidence type="ECO:0000259" key="2">
    <source>
        <dbReference type="Pfam" id="PF00134"/>
    </source>
</evidence>
<feature type="compositionally biased region" description="Basic and acidic residues" evidence="1">
    <location>
        <begin position="136"/>
        <end position="154"/>
    </location>
</feature>
<gene>
    <name evidence="3" type="ORF">Cvel_29297</name>
</gene>
<feature type="region of interest" description="Disordered" evidence="1">
    <location>
        <begin position="201"/>
        <end position="255"/>
    </location>
</feature>
<feature type="compositionally biased region" description="Polar residues" evidence="1">
    <location>
        <begin position="48"/>
        <end position="59"/>
    </location>
</feature>
<accession>A0A0G4HMW8</accession>
<dbReference type="PANTHER" id="PTHR22896">
    <property type="entry name" value="CDK5 AND ABL1 ENZYME SUBSTRATE 1"/>
    <property type="match status" value="1"/>
</dbReference>
<dbReference type="SUPFAM" id="SSF47954">
    <property type="entry name" value="Cyclin-like"/>
    <property type="match status" value="1"/>
</dbReference>
<feature type="compositionally biased region" description="Low complexity" evidence="1">
    <location>
        <begin position="802"/>
        <end position="824"/>
    </location>
</feature>
<name>A0A0G4HMW8_9ALVE</name>
<feature type="compositionally biased region" description="Basic and acidic residues" evidence="1">
    <location>
        <begin position="62"/>
        <end position="79"/>
    </location>
</feature>
<dbReference type="GO" id="GO:0051726">
    <property type="term" value="P:regulation of cell cycle"/>
    <property type="evidence" value="ECO:0007669"/>
    <property type="project" value="InterPro"/>
</dbReference>
<feature type="compositionally biased region" description="Low complexity" evidence="1">
    <location>
        <begin position="440"/>
        <end position="453"/>
    </location>
</feature>
<dbReference type="InterPro" id="IPR036915">
    <property type="entry name" value="Cyclin-like_sf"/>
</dbReference>
<dbReference type="InterPro" id="IPR012388">
    <property type="entry name" value="CABLES1/2"/>
</dbReference>
<dbReference type="PANTHER" id="PTHR22896:SF0">
    <property type="entry name" value="CYCLIN N-TERMINAL DOMAIN-CONTAINING PROTEIN"/>
    <property type="match status" value="1"/>
</dbReference>